<proteinExistence type="predicted"/>
<evidence type="ECO:0000313" key="1">
    <source>
        <dbReference type="EMBL" id="GLR05086.1"/>
    </source>
</evidence>
<keyword evidence="2" id="KW-1185">Reference proteome</keyword>
<gene>
    <name evidence="1" type="ORF">GCM10007906_26740</name>
</gene>
<protein>
    <submittedName>
        <fullName evidence="1">Uncharacterized protein</fullName>
    </submittedName>
</protein>
<reference evidence="2" key="1">
    <citation type="journal article" date="2019" name="Int. J. Syst. Evol. Microbiol.">
        <title>The Global Catalogue of Microorganisms (GCM) 10K type strain sequencing project: providing services to taxonomists for standard genome sequencing and annotation.</title>
        <authorList>
            <consortium name="The Broad Institute Genomics Platform"/>
            <consortium name="The Broad Institute Genome Sequencing Center for Infectious Disease"/>
            <person name="Wu L."/>
            <person name="Ma J."/>
        </authorList>
    </citation>
    <scope>NUCLEOTIDE SEQUENCE [LARGE SCALE GENOMIC DNA]</scope>
    <source>
        <strain evidence="2">NBRC 110633</strain>
    </source>
</reference>
<sequence length="51" mass="5801">MIREGIQNGIKPIVPFFVNHEVSSFIQCKPLIISGYIEFTINTDHSSMYQG</sequence>
<name>A0ABQ5Y2E2_9VIBR</name>
<dbReference type="Proteomes" id="UP001156669">
    <property type="component" value="Unassembled WGS sequence"/>
</dbReference>
<accession>A0ABQ5Y2E2</accession>
<dbReference type="EMBL" id="BSOE01000050">
    <property type="protein sequence ID" value="GLR05086.1"/>
    <property type="molecule type" value="Genomic_DNA"/>
</dbReference>
<comment type="caution">
    <text evidence="1">The sequence shown here is derived from an EMBL/GenBank/DDBJ whole genome shotgun (WGS) entry which is preliminary data.</text>
</comment>
<evidence type="ECO:0000313" key="2">
    <source>
        <dbReference type="Proteomes" id="UP001156669"/>
    </source>
</evidence>
<organism evidence="1 2">
    <name type="scientific">Vibrio hyugaensis</name>
    <dbReference type="NCBI Taxonomy" id="1534743"/>
    <lineage>
        <taxon>Bacteria</taxon>
        <taxon>Pseudomonadati</taxon>
        <taxon>Pseudomonadota</taxon>
        <taxon>Gammaproteobacteria</taxon>
        <taxon>Vibrionales</taxon>
        <taxon>Vibrionaceae</taxon>
        <taxon>Vibrio</taxon>
    </lineage>
</organism>